<reference evidence="1 4" key="2">
    <citation type="submission" date="2019-07" db="EMBL/GenBank/DDBJ databases">
        <title>Whole genome shotgun sequence of Myxococcus fulvus NBRC 100333.</title>
        <authorList>
            <person name="Hosoyama A."/>
            <person name="Uohara A."/>
            <person name="Ohji S."/>
            <person name="Ichikawa N."/>
        </authorList>
    </citation>
    <scope>NUCLEOTIDE SEQUENCE [LARGE SCALE GENOMIC DNA]</scope>
    <source>
        <strain evidence="1 4">NBRC 100333</strain>
    </source>
</reference>
<organism evidence="1 4">
    <name type="scientific">Myxococcus fulvus</name>
    <dbReference type="NCBI Taxonomy" id="33"/>
    <lineage>
        <taxon>Bacteria</taxon>
        <taxon>Pseudomonadati</taxon>
        <taxon>Myxococcota</taxon>
        <taxon>Myxococcia</taxon>
        <taxon>Myxococcales</taxon>
        <taxon>Cystobacterineae</taxon>
        <taxon>Myxococcaceae</taxon>
        <taxon>Myxococcus</taxon>
    </lineage>
</organism>
<dbReference type="EMBL" id="FOIB01000016">
    <property type="protein sequence ID" value="SEU40820.1"/>
    <property type="molecule type" value="Genomic_DNA"/>
</dbReference>
<evidence type="ECO:0000313" key="4">
    <source>
        <dbReference type="Proteomes" id="UP000321514"/>
    </source>
</evidence>
<accession>A0A511TIF1</accession>
<reference evidence="2 3" key="1">
    <citation type="submission" date="2016-10" db="EMBL/GenBank/DDBJ databases">
        <authorList>
            <person name="Varghese N."/>
            <person name="Submissions S."/>
        </authorList>
    </citation>
    <scope>NUCLEOTIDE SEQUENCE [LARGE SCALE GENOMIC DNA]</scope>
    <source>
        <strain evidence="2 3">DSM 16525</strain>
    </source>
</reference>
<dbReference type="EMBL" id="BJXR01000074">
    <property type="protein sequence ID" value="GEN13112.1"/>
    <property type="molecule type" value="Genomic_DNA"/>
</dbReference>
<dbReference type="AlphaFoldDB" id="A0A511TIF1"/>
<dbReference type="Proteomes" id="UP000183760">
    <property type="component" value="Unassembled WGS sequence"/>
</dbReference>
<gene>
    <name evidence="1" type="ORF">MFU01_81490</name>
    <name evidence="2" type="ORF">SAMN05443572_1169</name>
</gene>
<dbReference type="OrthoDB" id="7054649at2"/>
<protein>
    <submittedName>
        <fullName evidence="1">Uncharacterized protein</fullName>
    </submittedName>
</protein>
<comment type="caution">
    <text evidence="1">The sequence shown here is derived from an EMBL/GenBank/DDBJ whole genome shotgun (WGS) entry which is preliminary data.</text>
</comment>
<evidence type="ECO:0000313" key="1">
    <source>
        <dbReference type="EMBL" id="GEN13112.1"/>
    </source>
</evidence>
<dbReference type="Proteomes" id="UP000321514">
    <property type="component" value="Unassembled WGS sequence"/>
</dbReference>
<keyword evidence="3" id="KW-1185">Reference proteome</keyword>
<sequence>MSQDSVPVSVDPHETLYVPLRRRFIKEYLTTPEGVLELHIYYGTREISIEEQDLHSFGEQLCLEDSFMAGNATKWTTGEPYPWERVKELLEALLEEGVVTREAPTLAFESESHRKYLAMEAKRVAPTEPLWWNPDAPEVMRMLTGRPLELGFLEAVLPVYRIAHPALDTEGRHIGESNTFPEQLRMKMDTEFKACHFAGSRYRNNAPMNVTALKSMMRHWKPMMHAVRAVRQAFLRPDTVLPDGRWRMGDLHAAACAVLAVPSYMLMRANDPVPNGQLDPVLSNIYRVTDGVRMVAAYMLFLPEEPLTYDSPISSAELLYVTDRDNHYLSNRGVCAGPPNLVDEYFQTLMDGRPVANEEPMSFSWEKDIVPGVDYGQLGLQLYSLQFNLWSYMCRAYEQVRAVAESVTSTEGDFWSGLRARLKKDFEMMRPTRLHTATQRDWAEARYVEMFDRAQRGVSTFKEESLVHLKDIFTPVHDAVYEETRKRLRMVVRAKVGDGFGTQAEAIADAVAEYLTLERSALLALENVQRETNALLERPHPERRFTNKDLSLHHRMRAGTVGVLPYLLDVFQDEFGVDIDNSPEGTKLTRVGAPPAAAGAVCPFTGRTASVA</sequence>
<proteinExistence type="predicted"/>
<name>A0A511TIF1_MYXFU</name>
<evidence type="ECO:0000313" key="2">
    <source>
        <dbReference type="EMBL" id="SEU40820.1"/>
    </source>
</evidence>
<dbReference type="RefSeq" id="WP_074959114.1">
    <property type="nucleotide sequence ID" value="NZ_BJXR01000074.1"/>
</dbReference>
<evidence type="ECO:0000313" key="3">
    <source>
        <dbReference type="Proteomes" id="UP000183760"/>
    </source>
</evidence>